<dbReference type="RefSeq" id="WP_138326422.1">
    <property type="nucleotide sequence ID" value="NZ_VCDI01000004.1"/>
</dbReference>
<reference evidence="2 3" key="1">
    <citation type="submission" date="2019-05" db="EMBL/GenBank/DDBJ databases">
        <authorList>
            <person name="Pankratov T."/>
            <person name="Grouzdev D."/>
        </authorList>
    </citation>
    <scope>NUCLEOTIDE SEQUENCE [LARGE SCALE GENOMIC DNA]</scope>
    <source>
        <strain evidence="2 3">KEBCLARHB70R</strain>
    </source>
</reference>
<keyword evidence="3" id="KW-1185">Reference proteome</keyword>
<dbReference type="SUPFAM" id="SSF82549">
    <property type="entry name" value="DAK1/DegV-like"/>
    <property type="match status" value="1"/>
</dbReference>
<accession>A0A5R9J315</accession>
<dbReference type="AlphaFoldDB" id="A0A5R9J315"/>
<protein>
    <submittedName>
        <fullName evidence="2">Dihydroxyacetone kinase subunit DhaK</fullName>
    </submittedName>
</protein>
<dbReference type="Pfam" id="PF02733">
    <property type="entry name" value="Dak1"/>
    <property type="match status" value="1"/>
</dbReference>
<dbReference type="Gene3D" id="3.40.50.10440">
    <property type="entry name" value="Dihydroxyacetone kinase, domain 1"/>
    <property type="match status" value="1"/>
</dbReference>
<proteinExistence type="predicted"/>
<dbReference type="Gene3D" id="3.30.1180.20">
    <property type="entry name" value="Dihydroxyacetone kinase, domain 2"/>
    <property type="match status" value="1"/>
</dbReference>
<dbReference type="EMBL" id="VCDI01000004">
    <property type="protein sequence ID" value="TLU72014.1"/>
    <property type="molecule type" value="Genomic_DNA"/>
</dbReference>
<gene>
    <name evidence="2" type="ORF">FE263_12825</name>
</gene>
<dbReference type="GO" id="GO:0019563">
    <property type="term" value="P:glycerol catabolic process"/>
    <property type="evidence" value="ECO:0007669"/>
    <property type="project" value="TreeGrafter"/>
</dbReference>
<dbReference type="PANTHER" id="PTHR28629:SF4">
    <property type="entry name" value="TRIOKINASE_FMN CYCLASE"/>
    <property type="match status" value="1"/>
</dbReference>
<dbReference type="OrthoDB" id="9806345at2"/>
<dbReference type="FunFam" id="3.40.50.10440:FF:000001">
    <property type="entry name" value="Dihydroxyacetone kinase, DhaK subunit"/>
    <property type="match status" value="1"/>
</dbReference>
<dbReference type="Proteomes" id="UP000305654">
    <property type="component" value="Unassembled WGS sequence"/>
</dbReference>
<keyword evidence="2" id="KW-0418">Kinase</keyword>
<dbReference type="InterPro" id="IPR004006">
    <property type="entry name" value="DhaK_dom"/>
</dbReference>
<sequence length="339" mass="35698">MQRVKKILNDTADVVAETVEGLVLASDGTTRLMDGHRVIVRQPSAREAGRKGKVGLLVGGGSGHEPLFSGLVGQGLADAAVCGNVFAAPSPDAIAAATQDIDDGAGVLYVYGNYAGDVMNFDMGAELAGDEDITVRNVRVRDDVAAAPKERIDDRRGIAGDLFVVKIAGSACESCDTLDEAWRITAKAEANTRSIGVAVSAGSIPETGKPTFELGDDEIEIGMGAHGEPGVSRQKIGPADAVVDQMMAALLPDLPFERGCEVALLINNLGASTMMELLIANRRIRHCLDQAGVGVHRTEIGHFLTTQEMAGYSITLLKLDDELKHHLDAPARSVAYSRG</sequence>
<evidence type="ECO:0000313" key="2">
    <source>
        <dbReference type="EMBL" id="TLU72014.1"/>
    </source>
</evidence>
<organism evidence="2 3">
    <name type="scientific">Lichenicoccus roseus</name>
    <dbReference type="NCBI Taxonomy" id="2683649"/>
    <lineage>
        <taxon>Bacteria</taxon>
        <taxon>Pseudomonadati</taxon>
        <taxon>Pseudomonadota</taxon>
        <taxon>Alphaproteobacteria</taxon>
        <taxon>Acetobacterales</taxon>
        <taxon>Acetobacteraceae</taxon>
        <taxon>Lichenicoccus</taxon>
    </lineage>
</organism>
<dbReference type="GO" id="GO:0005829">
    <property type="term" value="C:cytosol"/>
    <property type="evidence" value="ECO:0007669"/>
    <property type="project" value="TreeGrafter"/>
</dbReference>
<keyword evidence="2" id="KW-0808">Transferase</keyword>
<feature type="domain" description="DhaK" evidence="1">
    <location>
        <begin position="10"/>
        <end position="336"/>
    </location>
</feature>
<comment type="caution">
    <text evidence="2">The sequence shown here is derived from an EMBL/GenBank/DDBJ whole genome shotgun (WGS) entry which is preliminary data.</text>
</comment>
<dbReference type="PANTHER" id="PTHR28629">
    <property type="entry name" value="TRIOKINASE/FMN CYCLASE"/>
    <property type="match status" value="1"/>
</dbReference>
<dbReference type="GO" id="GO:0004371">
    <property type="term" value="F:glycerone kinase activity"/>
    <property type="evidence" value="ECO:0007669"/>
    <property type="project" value="InterPro"/>
</dbReference>
<evidence type="ECO:0000259" key="1">
    <source>
        <dbReference type="PROSITE" id="PS51481"/>
    </source>
</evidence>
<evidence type="ECO:0000313" key="3">
    <source>
        <dbReference type="Proteomes" id="UP000305654"/>
    </source>
</evidence>
<dbReference type="InterPro" id="IPR050861">
    <property type="entry name" value="Dihydroxyacetone_Kinase"/>
</dbReference>
<name>A0A5R9J315_9PROT</name>
<dbReference type="PROSITE" id="PS51481">
    <property type="entry name" value="DHAK"/>
    <property type="match status" value="1"/>
</dbReference>